<dbReference type="EMBL" id="JAYMYQ010000004">
    <property type="protein sequence ID" value="KAK7337997.1"/>
    <property type="molecule type" value="Genomic_DNA"/>
</dbReference>
<keyword evidence="2" id="KW-1185">Reference proteome</keyword>
<accession>A0AAN9QJS6</accession>
<sequence>MFPPPPMTITLIRFPMVRRVEAITLLLFLILSLLPLLSKSMVVFVTLEEVFEEVFRVNSNLSSLPTFVASKIFSSTFASSDPDRESLLSKSKRWMYHLLLECEIINFDLHPVVCTSCSKSLVGLYSNRSIVVKFTFTFPVYEVVEVSSCDVLKERIKIWDINETDKSKAKTFFVTLWGNDETYHSSLLPKHLEHGYFIPSFWDIDKIVTPNYS</sequence>
<name>A0AAN9QJS6_CANGL</name>
<evidence type="ECO:0000313" key="2">
    <source>
        <dbReference type="Proteomes" id="UP001367508"/>
    </source>
</evidence>
<gene>
    <name evidence="1" type="ORF">VNO77_18591</name>
</gene>
<protein>
    <submittedName>
        <fullName evidence="1">Uncharacterized protein</fullName>
    </submittedName>
</protein>
<proteinExistence type="predicted"/>
<dbReference type="AlphaFoldDB" id="A0AAN9QJS6"/>
<evidence type="ECO:0000313" key="1">
    <source>
        <dbReference type="EMBL" id="KAK7337997.1"/>
    </source>
</evidence>
<dbReference type="Proteomes" id="UP001367508">
    <property type="component" value="Unassembled WGS sequence"/>
</dbReference>
<comment type="caution">
    <text evidence="1">The sequence shown here is derived from an EMBL/GenBank/DDBJ whole genome shotgun (WGS) entry which is preliminary data.</text>
</comment>
<reference evidence="1 2" key="1">
    <citation type="submission" date="2024-01" db="EMBL/GenBank/DDBJ databases">
        <title>The genomes of 5 underutilized Papilionoideae crops provide insights into root nodulation and disease resistanc.</title>
        <authorList>
            <person name="Jiang F."/>
        </authorList>
    </citation>
    <scope>NUCLEOTIDE SEQUENCE [LARGE SCALE GENOMIC DNA]</scope>
    <source>
        <strain evidence="1">LVBAO_FW01</strain>
        <tissue evidence="1">Leaves</tissue>
    </source>
</reference>
<organism evidence="1 2">
    <name type="scientific">Canavalia gladiata</name>
    <name type="common">Sword bean</name>
    <name type="synonym">Dolichos gladiatus</name>
    <dbReference type="NCBI Taxonomy" id="3824"/>
    <lineage>
        <taxon>Eukaryota</taxon>
        <taxon>Viridiplantae</taxon>
        <taxon>Streptophyta</taxon>
        <taxon>Embryophyta</taxon>
        <taxon>Tracheophyta</taxon>
        <taxon>Spermatophyta</taxon>
        <taxon>Magnoliopsida</taxon>
        <taxon>eudicotyledons</taxon>
        <taxon>Gunneridae</taxon>
        <taxon>Pentapetalae</taxon>
        <taxon>rosids</taxon>
        <taxon>fabids</taxon>
        <taxon>Fabales</taxon>
        <taxon>Fabaceae</taxon>
        <taxon>Papilionoideae</taxon>
        <taxon>50 kb inversion clade</taxon>
        <taxon>NPAAA clade</taxon>
        <taxon>indigoferoid/millettioid clade</taxon>
        <taxon>Phaseoleae</taxon>
        <taxon>Canavalia</taxon>
    </lineage>
</organism>